<proteinExistence type="predicted"/>
<evidence type="ECO:0000313" key="3">
    <source>
        <dbReference type="Proteomes" id="UP001558613"/>
    </source>
</evidence>
<evidence type="ECO:0000256" key="1">
    <source>
        <dbReference type="SAM" id="MobiDB-lite"/>
    </source>
</evidence>
<feature type="region of interest" description="Disordered" evidence="1">
    <location>
        <begin position="1"/>
        <end position="22"/>
    </location>
</feature>
<name>A0ABR3M3P2_9TELE</name>
<dbReference type="Proteomes" id="UP001558613">
    <property type="component" value="Unassembled WGS sequence"/>
</dbReference>
<reference evidence="2 3" key="1">
    <citation type="submission" date="2023-09" db="EMBL/GenBank/DDBJ databases">
        <authorList>
            <person name="Wang M."/>
        </authorList>
    </citation>
    <scope>NUCLEOTIDE SEQUENCE [LARGE SCALE GENOMIC DNA]</scope>
    <source>
        <strain evidence="2">GT-2023</strain>
        <tissue evidence="2">Liver</tissue>
    </source>
</reference>
<accession>A0ABR3M3P2</accession>
<organism evidence="2 3">
    <name type="scientific">Cirrhinus molitorella</name>
    <name type="common">mud carp</name>
    <dbReference type="NCBI Taxonomy" id="172907"/>
    <lineage>
        <taxon>Eukaryota</taxon>
        <taxon>Metazoa</taxon>
        <taxon>Chordata</taxon>
        <taxon>Craniata</taxon>
        <taxon>Vertebrata</taxon>
        <taxon>Euteleostomi</taxon>
        <taxon>Actinopterygii</taxon>
        <taxon>Neopterygii</taxon>
        <taxon>Teleostei</taxon>
        <taxon>Ostariophysi</taxon>
        <taxon>Cypriniformes</taxon>
        <taxon>Cyprinidae</taxon>
        <taxon>Labeoninae</taxon>
        <taxon>Labeonini</taxon>
        <taxon>Cirrhinus</taxon>
    </lineage>
</organism>
<gene>
    <name evidence="2" type="ORF">QQF64_009478</name>
</gene>
<keyword evidence="3" id="KW-1185">Reference proteome</keyword>
<protein>
    <submittedName>
        <fullName evidence="2">Uncharacterized protein</fullName>
    </submittedName>
</protein>
<comment type="caution">
    <text evidence="2">The sequence shown here is derived from an EMBL/GenBank/DDBJ whole genome shotgun (WGS) entry which is preliminary data.</text>
</comment>
<sequence>MELRGSATANTSEEKDHFSPAAYRAGKRQEALGNKKTALHLHGWLLLVGQPDKVNGPWRRFVTNRLQLSLKVTARWVPWQQRNLYQTVDRLKRATASRRFFGNL</sequence>
<dbReference type="EMBL" id="JAYMGO010000016">
    <property type="protein sequence ID" value="KAL1258901.1"/>
    <property type="molecule type" value="Genomic_DNA"/>
</dbReference>
<evidence type="ECO:0000313" key="2">
    <source>
        <dbReference type="EMBL" id="KAL1258901.1"/>
    </source>
</evidence>